<dbReference type="SUPFAM" id="SSF81343">
    <property type="entry name" value="Fumarate reductase respiratory complex transmembrane subunits"/>
    <property type="match status" value="1"/>
</dbReference>
<evidence type="ECO:0000256" key="2">
    <source>
        <dbReference type="ARBA" id="ARBA00004050"/>
    </source>
</evidence>
<dbReference type="Gene3D" id="1.20.1300.10">
    <property type="entry name" value="Fumarate reductase/succinate dehydrogenase, transmembrane subunit"/>
    <property type="match status" value="1"/>
</dbReference>
<evidence type="ECO:0000256" key="12">
    <source>
        <dbReference type="ARBA" id="ARBA00022989"/>
    </source>
</evidence>
<dbReference type="CDD" id="cd03495">
    <property type="entry name" value="SQR_TypeC_SdhD_like"/>
    <property type="match status" value="1"/>
</dbReference>
<comment type="subcellular location">
    <subcellularLocation>
        <location evidence="3">Membrane</location>
        <topology evidence="3">Multi-pass membrane protein</topology>
    </subcellularLocation>
</comment>
<dbReference type="InterPro" id="IPR000701">
    <property type="entry name" value="SuccDH_FuR_B_TM-su"/>
</dbReference>
<evidence type="ECO:0000313" key="16">
    <source>
        <dbReference type="Proteomes" id="UP000256829"/>
    </source>
</evidence>
<keyword evidence="9" id="KW-0812">Transmembrane</keyword>
<keyword evidence="6" id="KW-0813">Transport</keyword>
<keyword evidence="12" id="KW-1133">Transmembrane helix</keyword>
<evidence type="ECO:0000256" key="13">
    <source>
        <dbReference type="ARBA" id="ARBA00023004"/>
    </source>
</evidence>
<evidence type="ECO:0000256" key="1">
    <source>
        <dbReference type="ARBA" id="ARBA00001971"/>
    </source>
</evidence>
<keyword evidence="8" id="KW-0349">Heme</keyword>
<evidence type="ECO:0000256" key="11">
    <source>
        <dbReference type="ARBA" id="ARBA00022982"/>
    </source>
</evidence>
<dbReference type="InterPro" id="IPR014312">
    <property type="entry name" value="Succ_DH_anchor"/>
</dbReference>
<dbReference type="OrthoDB" id="9809280at2"/>
<dbReference type="GO" id="GO:0006099">
    <property type="term" value="P:tricarboxylic acid cycle"/>
    <property type="evidence" value="ECO:0007669"/>
    <property type="project" value="UniProtKB-UniPathway"/>
</dbReference>
<evidence type="ECO:0000256" key="14">
    <source>
        <dbReference type="ARBA" id="ARBA00023136"/>
    </source>
</evidence>
<evidence type="ECO:0000256" key="5">
    <source>
        <dbReference type="ARBA" id="ARBA00019425"/>
    </source>
</evidence>
<evidence type="ECO:0000256" key="7">
    <source>
        <dbReference type="ARBA" id="ARBA00022532"/>
    </source>
</evidence>
<evidence type="ECO:0000256" key="3">
    <source>
        <dbReference type="ARBA" id="ARBA00004141"/>
    </source>
</evidence>
<name>A0A3D8VFT3_9GAMM</name>
<comment type="cofactor">
    <cofactor evidence="1">
        <name>heme</name>
        <dbReference type="ChEBI" id="CHEBI:30413"/>
    </cofactor>
</comment>
<evidence type="ECO:0000256" key="8">
    <source>
        <dbReference type="ARBA" id="ARBA00022617"/>
    </source>
</evidence>
<evidence type="ECO:0000256" key="4">
    <source>
        <dbReference type="ARBA" id="ARBA00005163"/>
    </source>
</evidence>
<reference evidence="15 16" key="1">
    <citation type="submission" date="2018-08" db="EMBL/GenBank/DDBJ databases">
        <title>Lysobacter soli KCTC 22011, whole genome shotgun sequence.</title>
        <authorList>
            <person name="Zhang X."/>
            <person name="Feng G."/>
            <person name="Zhu H."/>
        </authorList>
    </citation>
    <scope>NUCLEOTIDE SEQUENCE [LARGE SCALE GENOMIC DNA]</scope>
    <source>
        <strain evidence="15 16">KCTC 22011</strain>
    </source>
</reference>
<organism evidence="15 16">
    <name type="scientific">Lysobacter soli</name>
    <dbReference type="NCBI Taxonomy" id="453783"/>
    <lineage>
        <taxon>Bacteria</taxon>
        <taxon>Pseudomonadati</taxon>
        <taxon>Pseudomonadota</taxon>
        <taxon>Gammaproteobacteria</taxon>
        <taxon>Lysobacterales</taxon>
        <taxon>Lysobacteraceae</taxon>
        <taxon>Lysobacter</taxon>
    </lineage>
</organism>
<evidence type="ECO:0000256" key="9">
    <source>
        <dbReference type="ARBA" id="ARBA00022692"/>
    </source>
</evidence>
<dbReference type="AlphaFoldDB" id="A0A3D8VFT3"/>
<protein>
    <recommendedName>
        <fullName evidence="5">Succinate dehydrogenase hydrophobic membrane anchor subunit</fullName>
    </recommendedName>
</protein>
<keyword evidence="16" id="KW-1185">Reference proteome</keyword>
<comment type="function">
    <text evidence="2">Membrane-anchoring subunit of succinate dehydrogenase (SDH).</text>
</comment>
<gene>
    <name evidence="15" type="primary">sdhD</name>
    <name evidence="15" type="ORF">DX912_06475</name>
</gene>
<keyword evidence="11" id="KW-0249">Electron transport</keyword>
<dbReference type="EMBL" id="QTJR01000003">
    <property type="protein sequence ID" value="RDY68240.1"/>
    <property type="molecule type" value="Genomic_DNA"/>
</dbReference>
<comment type="pathway">
    <text evidence="4">Carbohydrate metabolism; tricarboxylic acid cycle.</text>
</comment>
<evidence type="ECO:0000256" key="10">
    <source>
        <dbReference type="ARBA" id="ARBA00022723"/>
    </source>
</evidence>
<dbReference type="GO" id="GO:0046872">
    <property type="term" value="F:metal ion binding"/>
    <property type="evidence" value="ECO:0007669"/>
    <property type="project" value="UniProtKB-KW"/>
</dbReference>
<dbReference type="GO" id="GO:0020037">
    <property type="term" value="F:heme binding"/>
    <property type="evidence" value="ECO:0007669"/>
    <property type="project" value="InterPro"/>
</dbReference>
<evidence type="ECO:0000256" key="6">
    <source>
        <dbReference type="ARBA" id="ARBA00022448"/>
    </source>
</evidence>
<dbReference type="UniPathway" id="UPA00223"/>
<keyword evidence="14" id="KW-0472">Membrane</keyword>
<evidence type="ECO:0000313" key="15">
    <source>
        <dbReference type="EMBL" id="RDY68240.1"/>
    </source>
</evidence>
<comment type="caution">
    <text evidence="15">The sequence shown here is derived from an EMBL/GenBank/DDBJ whole genome shotgun (WGS) entry which is preliminary data.</text>
</comment>
<dbReference type="RefSeq" id="WP_115841665.1">
    <property type="nucleotide sequence ID" value="NZ_CP046603.1"/>
</dbReference>
<keyword evidence="10" id="KW-0479">Metal-binding</keyword>
<dbReference type="InterPro" id="IPR034804">
    <property type="entry name" value="SQR/QFR_C/D"/>
</dbReference>
<dbReference type="GO" id="GO:0016020">
    <property type="term" value="C:membrane"/>
    <property type="evidence" value="ECO:0007669"/>
    <property type="project" value="UniProtKB-SubCell"/>
</dbReference>
<accession>A0A3D8VFT3</accession>
<sequence>MIKPHKPHLRNPLKNARGLGSAKDGTGHFIVQRVTAIALIFLAIYAVGLIISMIGDDYATVRATVAHPCHAILLTAFSVATFWHAKLGVQVIIEDYVHTPFSATALHLLNIFVCALAGIASVLAIVRIALGA</sequence>
<dbReference type="Proteomes" id="UP000256829">
    <property type="component" value="Unassembled WGS sequence"/>
</dbReference>
<proteinExistence type="predicted"/>
<dbReference type="NCBIfam" id="TIGR02968">
    <property type="entry name" value="succ_dehyd_anc"/>
    <property type="match status" value="1"/>
</dbReference>
<dbReference type="Pfam" id="PF01127">
    <property type="entry name" value="Sdh_cyt"/>
    <property type="match status" value="1"/>
</dbReference>
<keyword evidence="13" id="KW-0408">Iron</keyword>
<keyword evidence="7" id="KW-0816">Tricarboxylic acid cycle</keyword>